<dbReference type="EMBL" id="OU503056">
    <property type="protein sequence ID" value="CAI9784707.1"/>
    <property type="molecule type" value="Genomic_DNA"/>
</dbReference>
<comment type="similarity">
    <text evidence="3 6">Belongs to the pectinacetylesterase family.</text>
</comment>
<keyword evidence="6" id="KW-0964">Secreted</keyword>
<dbReference type="GO" id="GO:0009505">
    <property type="term" value="C:plant-type cell wall"/>
    <property type="evidence" value="ECO:0007669"/>
    <property type="project" value="TreeGrafter"/>
</dbReference>
<sequence length="340" mass="37364">MLQIFVYMLIVLRTKAVLVDRTFLQNAVAKGAVCLDGTPPVYHLDRGSEAGINSWLVHIEGGGWCNNITTCLAHKNLKKGSSKDMAKQLVFSGILGNEPKFNPDFYNWNRIKVRYCDGASFTGDVEEVDPATKLYFRGARIFLAVMEELLEKGMKNAENAILSGSSAGGLTSILHCDNFRSLVPKGAKVKCTSDAGYFINVKDISGASYIEDYYNNVVMTHGAAKNLPSSCTSKGKPGLTPLFVTNSAYDSWQIRNILAPNISDPNHTWLNCKRNISNCSPSQFQKIQGFRLAFINALKGIGASTSRGYYINSCYTHGQTEGETWFGTHSPVLNNKVNVC</sequence>
<dbReference type="PANTHER" id="PTHR21562:SF72">
    <property type="entry name" value="PECTIN ACETYLESTERASE"/>
    <property type="match status" value="1"/>
</dbReference>
<keyword evidence="8" id="KW-1185">Reference proteome</keyword>
<keyword evidence="4 6" id="KW-0134">Cell wall</keyword>
<dbReference type="GO" id="GO:0052793">
    <property type="term" value="F:pectin acetylesterase activity"/>
    <property type="evidence" value="ECO:0007669"/>
    <property type="project" value="TreeGrafter"/>
</dbReference>
<feature type="signal peptide" evidence="6">
    <location>
        <begin position="1"/>
        <end position="16"/>
    </location>
</feature>
<dbReference type="Proteomes" id="UP000834106">
    <property type="component" value="Chromosome 21"/>
</dbReference>
<dbReference type="AlphaFoldDB" id="A0AAD2EAD7"/>
<evidence type="ECO:0000256" key="2">
    <source>
        <dbReference type="ARBA" id="ARBA00004191"/>
    </source>
</evidence>
<keyword evidence="5 6" id="KW-0961">Cell wall biogenesis/degradation</keyword>
<protein>
    <recommendedName>
        <fullName evidence="6">Pectin acetylesterase</fullName>
        <ecNumber evidence="6">3.1.1.-</ecNumber>
    </recommendedName>
</protein>
<evidence type="ECO:0000256" key="6">
    <source>
        <dbReference type="RuleBase" id="RU363114"/>
    </source>
</evidence>
<comment type="function">
    <text evidence="1 6">Hydrolyzes acetyl esters in homogalacturonan regions of pectin. In type I primary cell wall, galacturonic acid residues of pectin can be acetylated at the O-2 and O-3 positions. Decreasing the degree of acetylation of pectin gels in vitro alters their physical properties.</text>
</comment>
<name>A0AAD2EAD7_9LAMI</name>
<dbReference type="GO" id="GO:0071555">
    <property type="term" value="P:cell wall organization"/>
    <property type="evidence" value="ECO:0007669"/>
    <property type="project" value="UniProtKB-KW"/>
</dbReference>
<dbReference type="InterPro" id="IPR004963">
    <property type="entry name" value="PAE/NOTUM"/>
</dbReference>
<evidence type="ECO:0000256" key="4">
    <source>
        <dbReference type="ARBA" id="ARBA00022512"/>
    </source>
</evidence>
<evidence type="ECO:0000256" key="5">
    <source>
        <dbReference type="ARBA" id="ARBA00023316"/>
    </source>
</evidence>
<evidence type="ECO:0000313" key="8">
    <source>
        <dbReference type="Proteomes" id="UP000834106"/>
    </source>
</evidence>
<dbReference type="PANTHER" id="PTHR21562">
    <property type="entry name" value="NOTUM-RELATED"/>
    <property type="match status" value="1"/>
</dbReference>
<accession>A0AAD2EAD7</accession>
<comment type="subcellular location">
    <subcellularLocation>
        <location evidence="2 6">Secreted</location>
        <location evidence="2 6">Cell wall</location>
    </subcellularLocation>
</comment>
<evidence type="ECO:0000313" key="7">
    <source>
        <dbReference type="EMBL" id="CAI9784707.1"/>
    </source>
</evidence>
<reference evidence="7" key="1">
    <citation type="submission" date="2023-05" db="EMBL/GenBank/DDBJ databases">
        <authorList>
            <person name="Huff M."/>
        </authorList>
    </citation>
    <scope>NUCLEOTIDE SEQUENCE</scope>
</reference>
<dbReference type="Pfam" id="PF03283">
    <property type="entry name" value="PAE"/>
    <property type="match status" value="1"/>
</dbReference>
<feature type="chain" id="PRO_5041774351" description="Pectin acetylesterase" evidence="6">
    <location>
        <begin position="17"/>
        <end position="340"/>
    </location>
</feature>
<dbReference type="EC" id="3.1.1.-" evidence="6"/>
<proteinExistence type="inferred from homology"/>
<evidence type="ECO:0000256" key="1">
    <source>
        <dbReference type="ARBA" id="ARBA00003534"/>
    </source>
</evidence>
<keyword evidence="6" id="KW-0732">Signal</keyword>
<organism evidence="7 8">
    <name type="scientific">Fraxinus pennsylvanica</name>
    <dbReference type="NCBI Taxonomy" id="56036"/>
    <lineage>
        <taxon>Eukaryota</taxon>
        <taxon>Viridiplantae</taxon>
        <taxon>Streptophyta</taxon>
        <taxon>Embryophyta</taxon>
        <taxon>Tracheophyta</taxon>
        <taxon>Spermatophyta</taxon>
        <taxon>Magnoliopsida</taxon>
        <taxon>eudicotyledons</taxon>
        <taxon>Gunneridae</taxon>
        <taxon>Pentapetalae</taxon>
        <taxon>asterids</taxon>
        <taxon>lamiids</taxon>
        <taxon>Lamiales</taxon>
        <taxon>Oleaceae</taxon>
        <taxon>Oleeae</taxon>
        <taxon>Fraxinus</taxon>
    </lineage>
</organism>
<keyword evidence="6" id="KW-0378">Hydrolase</keyword>
<evidence type="ECO:0000256" key="3">
    <source>
        <dbReference type="ARBA" id="ARBA00005784"/>
    </source>
</evidence>
<gene>
    <name evidence="7" type="ORF">FPE_LOCUS32137</name>
</gene>